<organism evidence="1 2">
    <name type="scientific">Gimesia maris</name>
    <dbReference type="NCBI Taxonomy" id="122"/>
    <lineage>
        <taxon>Bacteria</taxon>
        <taxon>Pseudomonadati</taxon>
        <taxon>Planctomycetota</taxon>
        <taxon>Planctomycetia</taxon>
        <taxon>Planctomycetales</taxon>
        <taxon>Planctomycetaceae</taxon>
        <taxon>Gimesia</taxon>
    </lineage>
</organism>
<name>A0A3D3RE42_9PLAN</name>
<sequence>MGNFVGSFILLQNSVDQKTHWLAHWNYERQEFMLPGDKKRPYETFQHCLISELEKTFELVPFEDFILSQEPLAHLAFSEKSTPDDSSEHYIVELFDFQELNSAARKSLENDLRNRWINEQEIEVGSTMDGFPISDLFRSLYYKANLARRLS</sequence>
<dbReference type="AlphaFoldDB" id="A0A3D3RE42"/>
<evidence type="ECO:0008006" key="3">
    <source>
        <dbReference type="Google" id="ProtNLM"/>
    </source>
</evidence>
<protein>
    <recommendedName>
        <fullName evidence="3">Nudix hydrolase domain-containing protein</fullName>
    </recommendedName>
</protein>
<accession>A0A3D3RE42</accession>
<dbReference type="EMBL" id="DQAY01000181">
    <property type="protein sequence ID" value="HCO26876.1"/>
    <property type="molecule type" value="Genomic_DNA"/>
</dbReference>
<comment type="caution">
    <text evidence="1">The sequence shown here is derived from an EMBL/GenBank/DDBJ whole genome shotgun (WGS) entry which is preliminary data.</text>
</comment>
<dbReference type="Proteomes" id="UP000263642">
    <property type="component" value="Unassembled WGS sequence"/>
</dbReference>
<gene>
    <name evidence="1" type="ORF">DIT97_29140</name>
</gene>
<evidence type="ECO:0000313" key="1">
    <source>
        <dbReference type="EMBL" id="HCO26876.1"/>
    </source>
</evidence>
<dbReference type="RefSeq" id="WP_278446548.1">
    <property type="nucleotide sequence ID" value="NZ_CAXBMG010000003.1"/>
</dbReference>
<reference evidence="1 2" key="1">
    <citation type="journal article" date="2018" name="Nat. Biotechnol.">
        <title>A standardized bacterial taxonomy based on genome phylogeny substantially revises the tree of life.</title>
        <authorList>
            <person name="Parks D.H."/>
            <person name="Chuvochina M."/>
            <person name="Waite D.W."/>
            <person name="Rinke C."/>
            <person name="Skarshewski A."/>
            <person name="Chaumeil P.A."/>
            <person name="Hugenholtz P."/>
        </authorList>
    </citation>
    <scope>NUCLEOTIDE SEQUENCE [LARGE SCALE GENOMIC DNA]</scope>
    <source>
        <strain evidence="1">UBA9375</strain>
    </source>
</reference>
<proteinExistence type="predicted"/>
<evidence type="ECO:0000313" key="2">
    <source>
        <dbReference type="Proteomes" id="UP000263642"/>
    </source>
</evidence>